<dbReference type="GeneID" id="103520877"/>
<evidence type="ECO:0000256" key="1">
    <source>
        <dbReference type="SAM" id="MobiDB-lite"/>
    </source>
</evidence>
<evidence type="ECO:0000256" key="2">
    <source>
        <dbReference type="SAM" id="Phobius"/>
    </source>
</evidence>
<organism evidence="3 4">
    <name type="scientific">Diaphorina citri</name>
    <name type="common">Asian citrus psyllid</name>
    <dbReference type="NCBI Taxonomy" id="121845"/>
    <lineage>
        <taxon>Eukaryota</taxon>
        <taxon>Metazoa</taxon>
        <taxon>Ecdysozoa</taxon>
        <taxon>Arthropoda</taxon>
        <taxon>Hexapoda</taxon>
        <taxon>Insecta</taxon>
        <taxon>Pterygota</taxon>
        <taxon>Neoptera</taxon>
        <taxon>Paraneoptera</taxon>
        <taxon>Hemiptera</taxon>
        <taxon>Sternorrhyncha</taxon>
        <taxon>Psylloidea</taxon>
        <taxon>Psyllidae</taxon>
        <taxon>Diaphorininae</taxon>
        <taxon>Diaphorina</taxon>
    </lineage>
</organism>
<reference evidence="4" key="1">
    <citation type="submission" date="2025-08" db="UniProtKB">
        <authorList>
            <consortium name="RefSeq"/>
        </authorList>
    </citation>
    <scope>IDENTIFICATION</scope>
</reference>
<feature type="transmembrane region" description="Helical" evidence="2">
    <location>
        <begin position="115"/>
        <end position="132"/>
    </location>
</feature>
<protein>
    <submittedName>
        <fullName evidence="4">Uncharacterized protein LOC103520877 isoform X1</fullName>
    </submittedName>
</protein>
<evidence type="ECO:0000313" key="4">
    <source>
        <dbReference type="RefSeq" id="XP_026687624.1"/>
    </source>
</evidence>
<feature type="compositionally biased region" description="Polar residues" evidence="1">
    <location>
        <begin position="41"/>
        <end position="57"/>
    </location>
</feature>
<evidence type="ECO:0000313" key="3">
    <source>
        <dbReference type="Proteomes" id="UP000079169"/>
    </source>
</evidence>
<keyword evidence="2" id="KW-1133">Transmembrane helix</keyword>
<proteinExistence type="predicted"/>
<name>A0A3Q0JGV2_DIACI</name>
<keyword evidence="2" id="KW-0472">Membrane</keyword>
<dbReference type="Proteomes" id="UP000079169">
    <property type="component" value="Unplaced"/>
</dbReference>
<keyword evidence="2" id="KW-0812">Transmembrane</keyword>
<feature type="region of interest" description="Disordered" evidence="1">
    <location>
        <begin position="34"/>
        <end position="57"/>
    </location>
</feature>
<dbReference type="AlphaFoldDB" id="A0A3Q0JGV2"/>
<dbReference type="PaxDb" id="121845-A0A3Q0JGV2"/>
<accession>A0A3Q0JGV2</accession>
<dbReference type="STRING" id="121845.A0A3Q0JGV2"/>
<keyword evidence="3" id="KW-1185">Reference proteome</keyword>
<gene>
    <name evidence="4" type="primary">LOC103520877</name>
</gene>
<sequence>MVESKQGVQAVFTLFVRIFSRRFRCHTRSSFYGGPSGKNPMDQNADSVAKSPGSNSGAPQRMVYCVHGRPSNCCVSVLNNQNNADAVSTIILDDEEDHCHRERKNKNDKKARRKLWFASILCLVFMICEIVGK</sequence>
<dbReference type="RefSeq" id="XP_026687624.1">
    <property type="nucleotide sequence ID" value="XM_026831823.1"/>
</dbReference>